<evidence type="ECO:0000313" key="1">
    <source>
        <dbReference type="EMBL" id="CAB1433524.1"/>
    </source>
</evidence>
<organism evidence="1 2">
    <name type="scientific">Pleuronectes platessa</name>
    <name type="common">European plaice</name>
    <dbReference type="NCBI Taxonomy" id="8262"/>
    <lineage>
        <taxon>Eukaryota</taxon>
        <taxon>Metazoa</taxon>
        <taxon>Chordata</taxon>
        <taxon>Craniata</taxon>
        <taxon>Vertebrata</taxon>
        <taxon>Euteleostomi</taxon>
        <taxon>Actinopterygii</taxon>
        <taxon>Neopterygii</taxon>
        <taxon>Teleostei</taxon>
        <taxon>Neoteleostei</taxon>
        <taxon>Acanthomorphata</taxon>
        <taxon>Carangaria</taxon>
        <taxon>Pleuronectiformes</taxon>
        <taxon>Pleuronectoidei</taxon>
        <taxon>Pleuronectidae</taxon>
        <taxon>Pleuronectes</taxon>
    </lineage>
</organism>
<keyword evidence="2" id="KW-1185">Reference proteome</keyword>
<comment type="caution">
    <text evidence="1">The sequence shown here is derived from an EMBL/GenBank/DDBJ whole genome shotgun (WGS) entry which is preliminary data.</text>
</comment>
<accession>A0A9N7UJU9</accession>
<gene>
    <name evidence="1" type="ORF">PLEPLA_LOCUS21615</name>
</gene>
<protein>
    <submittedName>
        <fullName evidence="1">Uncharacterized protein</fullName>
    </submittedName>
</protein>
<reference evidence="1" key="1">
    <citation type="submission" date="2020-03" db="EMBL/GenBank/DDBJ databases">
        <authorList>
            <person name="Weist P."/>
        </authorList>
    </citation>
    <scope>NUCLEOTIDE SEQUENCE</scope>
</reference>
<proteinExistence type="predicted"/>
<name>A0A9N7UJU9_PLEPL</name>
<dbReference type="AlphaFoldDB" id="A0A9N7UJU9"/>
<dbReference type="Proteomes" id="UP001153269">
    <property type="component" value="Unassembled WGS sequence"/>
</dbReference>
<dbReference type="EMBL" id="CADEAL010001566">
    <property type="protein sequence ID" value="CAB1433524.1"/>
    <property type="molecule type" value="Genomic_DNA"/>
</dbReference>
<sequence>MIDAGGPVALVQRGAASVRREMIEVAYDKRTVVYVEGCVRVSSSWGLSRGSEPWPMSVRALLKWSETKSQGIVTYHHCPSPAGDNKVWPGSLCEALTLLLVTSHACRVSPFQIVLLIRVAKALPYLALAFLFFLRVGLQQEGHLQASSK</sequence>
<evidence type="ECO:0000313" key="2">
    <source>
        <dbReference type="Proteomes" id="UP001153269"/>
    </source>
</evidence>